<dbReference type="EMBL" id="DS113182">
    <property type="protein sequence ID" value="EAY22638.1"/>
    <property type="molecule type" value="Genomic_DNA"/>
</dbReference>
<sequence length="259" mass="28603">MAKILNGKFMRGKKPTLLPDDKLQELCNEDFEQIFTKIDEAKRRFVVAIQDDLIKYVEDYETSRKSSKANATQSMNFTTNIDISDPGMDQLDLNQYTTNDQFTNIDQSSGTDPGSITGETLTDHRSSQLTPNESSNEESAIQRTTDNQFSINNLTIDDTNESKPLESINTTGSIQSPTKPISTPSSHSPTKPASTPTPSVQSQIQSPSPSPAPPPPAPRTSPMNSSREEKTAQAIKPRIIPQEDDFDEEEDDFDFGGLV</sequence>
<dbReference type="RefSeq" id="XP_001583624.1">
    <property type="nucleotide sequence ID" value="XM_001583574.1"/>
</dbReference>
<feature type="compositionally biased region" description="Low complexity" evidence="1">
    <location>
        <begin position="176"/>
        <end position="207"/>
    </location>
</feature>
<dbReference type="VEuPathDB" id="TrichDB:TVAG_475660"/>
<evidence type="ECO:0000256" key="1">
    <source>
        <dbReference type="SAM" id="MobiDB-lite"/>
    </source>
</evidence>
<gene>
    <name evidence="2" type="ORF">TVAG_475660</name>
</gene>
<name>A2D9Z0_TRIV3</name>
<evidence type="ECO:0000313" key="3">
    <source>
        <dbReference type="Proteomes" id="UP000001542"/>
    </source>
</evidence>
<feature type="compositionally biased region" description="Acidic residues" evidence="1">
    <location>
        <begin position="242"/>
        <end position="259"/>
    </location>
</feature>
<protein>
    <submittedName>
        <fullName evidence="2">Uncharacterized protein</fullName>
    </submittedName>
</protein>
<organism evidence="2 3">
    <name type="scientific">Trichomonas vaginalis (strain ATCC PRA-98 / G3)</name>
    <dbReference type="NCBI Taxonomy" id="412133"/>
    <lineage>
        <taxon>Eukaryota</taxon>
        <taxon>Metamonada</taxon>
        <taxon>Parabasalia</taxon>
        <taxon>Trichomonadida</taxon>
        <taxon>Trichomonadidae</taxon>
        <taxon>Trichomonas</taxon>
    </lineage>
</organism>
<evidence type="ECO:0000313" key="2">
    <source>
        <dbReference type="EMBL" id="EAY22638.1"/>
    </source>
</evidence>
<accession>A2D9Z0</accession>
<feature type="compositionally biased region" description="Pro residues" evidence="1">
    <location>
        <begin position="208"/>
        <end position="219"/>
    </location>
</feature>
<feature type="compositionally biased region" description="Polar residues" evidence="1">
    <location>
        <begin position="127"/>
        <end position="157"/>
    </location>
</feature>
<reference evidence="2" key="2">
    <citation type="journal article" date="2007" name="Science">
        <title>Draft genome sequence of the sexually transmitted pathogen Trichomonas vaginalis.</title>
        <authorList>
            <person name="Carlton J.M."/>
            <person name="Hirt R.P."/>
            <person name="Silva J.C."/>
            <person name="Delcher A.L."/>
            <person name="Schatz M."/>
            <person name="Zhao Q."/>
            <person name="Wortman J.R."/>
            <person name="Bidwell S.L."/>
            <person name="Alsmark U.C.M."/>
            <person name="Besteiro S."/>
            <person name="Sicheritz-Ponten T."/>
            <person name="Noel C.J."/>
            <person name="Dacks J.B."/>
            <person name="Foster P.G."/>
            <person name="Simillion C."/>
            <person name="Van de Peer Y."/>
            <person name="Miranda-Saavedra D."/>
            <person name="Barton G.J."/>
            <person name="Westrop G.D."/>
            <person name="Mueller S."/>
            <person name="Dessi D."/>
            <person name="Fiori P.L."/>
            <person name="Ren Q."/>
            <person name="Paulsen I."/>
            <person name="Zhang H."/>
            <person name="Bastida-Corcuera F.D."/>
            <person name="Simoes-Barbosa A."/>
            <person name="Brown M.T."/>
            <person name="Hayes R.D."/>
            <person name="Mukherjee M."/>
            <person name="Okumura C.Y."/>
            <person name="Schneider R."/>
            <person name="Smith A.J."/>
            <person name="Vanacova S."/>
            <person name="Villalvazo M."/>
            <person name="Haas B.J."/>
            <person name="Pertea M."/>
            <person name="Feldblyum T.V."/>
            <person name="Utterback T.R."/>
            <person name="Shu C.L."/>
            <person name="Osoegawa K."/>
            <person name="de Jong P.J."/>
            <person name="Hrdy I."/>
            <person name="Horvathova L."/>
            <person name="Zubacova Z."/>
            <person name="Dolezal P."/>
            <person name="Malik S.B."/>
            <person name="Logsdon J.M. Jr."/>
            <person name="Henze K."/>
            <person name="Gupta A."/>
            <person name="Wang C.C."/>
            <person name="Dunne R.L."/>
            <person name="Upcroft J.A."/>
            <person name="Upcroft P."/>
            <person name="White O."/>
            <person name="Salzberg S.L."/>
            <person name="Tang P."/>
            <person name="Chiu C.-H."/>
            <person name="Lee Y.-S."/>
            <person name="Embley T.M."/>
            <person name="Coombs G.H."/>
            <person name="Mottram J.C."/>
            <person name="Tachezy J."/>
            <person name="Fraser-Liggett C.M."/>
            <person name="Johnson P.J."/>
        </authorList>
    </citation>
    <scope>NUCLEOTIDE SEQUENCE [LARGE SCALE GENOMIC DNA]</scope>
    <source>
        <strain evidence="2">G3</strain>
    </source>
</reference>
<dbReference type="InParanoid" id="A2D9Z0"/>
<keyword evidence="3" id="KW-1185">Reference proteome</keyword>
<dbReference type="KEGG" id="tva:5468186"/>
<proteinExistence type="predicted"/>
<feature type="region of interest" description="Disordered" evidence="1">
    <location>
        <begin position="101"/>
        <end position="259"/>
    </location>
</feature>
<feature type="compositionally biased region" description="Polar residues" evidence="1">
    <location>
        <begin position="101"/>
        <end position="120"/>
    </location>
</feature>
<reference evidence="2" key="1">
    <citation type="submission" date="2006-10" db="EMBL/GenBank/DDBJ databases">
        <authorList>
            <person name="Amadeo P."/>
            <person name="Zhao Q."/>
            <person name="Wortman J."/>
            <person name="Fraser-Liggett C."/>
            <person name="Carlton J."/>
        </authorList>
    </citation>
    <scope>NUCLEOTIDE SEQUENCE</scope>
    <source>
        <strain evidence="2">G3</strain>
    </source>
</reference>
<dbReference type="Proteomes" id="UP000001542">
    <property type="component" value="Unassembled WGS sequence"/>
</dbReference>
<dbReference type="AlphaFoldDB" id="A2D9Z0"/>
<dbReference type="VEuPathDB" id="TrichDB:TVAGG3_0265610"/>